<evidence type="ECO:0000313" key="2">
    <source>
        <dbReference type="Proteomes" id="UP000815325"/>
    </source>
</evidence>
<reference evidence="1" key="1">
    <citation type="submission" date="2017-08" db="EMBL/GenBank/DDBJ databases">
        <authorList>
            <person name="Polle J.E."/>
            <person name="Barry K."/>
            <person name="Cushman J."/>
            <person name="Schmutz J."/>
            <person name="Tran D."/>
            <person name="Hathwaick L.T."/>
            <person name="Yim W.C."/>
            <person name="Jenkins J."/>
            <person name="Mckie-Krisberg Z.M."/>
            <person name="Prochnik S."/>
            <person name="Lindquist E."/>
            <person name="Dockter R.B."/>
            <person name="Adam C."/>
            <person name="Molina H."/>
            <person name="Bunkerborg J."/>
            <person name="Jin E."/>
            <person name="Buchheim M."/>
            <person name="Magnuson J."/>
        </authorList>
    </citation>
    <scope>NUCLEOTIDE SEQUENCE</scope>
    <source>
        <strain evidence="1">CCAP 19/18</strain>
    </source>
</reference>
<name>A0ABQ7H462_DUNSA</name>
<gene>
    <name evidence="1" type="ORF">DUNSADRAFT_12100</name>
</gene>
<comment type="caution">
    <text evidence="1">The sequence shown here is derived from an EMBL/GenBank/DDBJ whole genome shotgun (WGS) entry which is preliminary data.</text>
</comment>
<keyword evidence="2" id="KW-1185">Reference proteome</keyword>
<organism evidence="1 2">
    <name type="scientific">Dunaliella salina</name>
    <name type="common">Green alga</name>
    <name type="synonym">Protococcus salinus</name>
    <dbReference type="NCBI Taxonomy" id="3046"/>
    <lineage>
        <taxon>Eukaryota</taxon>
        <taxon>Viridiplantae</taxon>
        <taxon>Chlorophyta</taxon>
        <taxon>core chlorophytes</taxon>
        <taxon>Chlorophyceae</taxon>
        <taxon>CS clade</taxon>
        <taxon>Chlamydomonadales</taxon>
        <taxon>Dunaliellaceae</taxon>
        <taxon>Dunaliella</taxon>
    </lineage>
</organism>
<sequence>MALAAKPKVESQASKLLPWDSRSPLSVAAAILYAATIIKAKVGGELVCRFAQTFQCCLEGQFVCCRVCQAKVGGEPVGRFALAILY</sequence>
<protein>
    <recommendedName>
        <fullName evidence="3">Encoded protein</fullName>
    </recommendedName>
</protein>
<dbReference type="EMBL" id="MU069481">
    <property type="protein sequence ID" value="KAF5841644.1"/>
    <property type="molecule type" value="Genomic_DNA"/>
</dbReference>
<proteinExistence type="predicted"/>
<evidence type="ECO:0008006" key="3">
    <source>
        <dbReference type="Google" id="ProtNLM"/>
    </source>
</evidence>
<evidence type="ECO:0000313" key="1">
    <source>
        <dbReference type="EMBL" id="KAF5841644.1"/>
    </source>
</evidence>
<accession>A0ABQ7H462</accession>
<dbReference type="Proteomes" id="UP000815325">
    <property type="component" value="Unassembled WGS sequence"/>
</dbReference>